<keyword evidence="1 3" id="KW-0378">Hydrolase</keyword>
<gene>
    <name evidence="4" type="ORF">BDV29DRAFT_59420</name>
</gene>
<reference evidence="4 5" key="1">
    <citation type="submission" date="2019-04" db="EMBL/GenBank/DDBJ databases">
        <title>Friends and foes A comparative genomics study of 23 Aspergillus species from section Flavi.</title>
        <authorList>
            <consortium name="DOE Joint Genome Institute"/>
            <person name="Kjaerbolling I."/>
            <person name="Vesth T."/>
            <person name="Frisvad J.C."/>
            <person name="Nybo J.L."/>
            <person name="Theobald S."/>
            <person name="Kildgaard S."/>
            <person name="Isbrandt T."/>
            <person name="Kuo A."/>
            <person name="Sato A."/>
            <person name="Lyhne E.K."/>
            <person name="Kogle M.E."/>
            <person name="Wiebenga A."/>
            <person name="Kun R.S."/>
            <person name="Lubbers R.J."/>
            <person name="Makela M.R."/>
            <person name="Barry K."/>
            <person name="Chovatia M."/>
            <person name="Clum A."/>
            <person name="Daum C."/>
            <person name="Haridas S."/>
            <person name="He G."/>
            <person name="LaButti K."/>
            <person name="Lipzen A."/>
            <person name="Mondo S."/>
            <person name="Riley R."/>
            <person name="Salamov A."/>
            <person name="Simmons B.A."/>
            <person name="Magnuson J.K."/>
            <person name="Henrissat B."/>
            <person name="Mortensen U.H."/>
            <person name="Larsen T.O."/>
            <person name="Devries R.P."/>
            <person name="Grigoriev I.V."/>
            <person name="Machida M."/>
            <person name="Baker S.E."/>
            <person name="Andersen M.R."/>
        </authorList>
    </citation>
    <scope>NUCLEOTIDE SEQUENCE [LARGE SCALE GENOMIC DNA]</scope>
    <source>
        <strain evidence="4 5">CBS 151.66</strain>
    </source>
</reference>
<comment type="similarity">
    <text evidence="3">Belongs to the kynurenine formamidase family.</text>
</comment>
<dbReference type="Gene3D" id="3.40.50.1820">
    <property type="entry name" value="alpha/beta hydrolase"/>
    <property type="match status" value="1"/>
</dbReference>
<organism evidence="4 5">
    <name type="scientific">Aspergillus leporis</name>
    <dbReference type="NCBI Taxonomy" id="41062"/>
    <lineage>
        <taxon>Eukaryota</taxon>
        <taxon>Fungi</taxon>
        <taxon>Dikarya</taxon>
        <taxon>Ascomycota</taxon>
        <taxon>Pezizomycotina</taxon>
        <taxon>Eurotiomycetes</taxon>
        <taxon>Eurotiomycetidae</taxon>
        <taxon>Eurotiales</taxon>
        <taxon>Aspergillaceae</taxon>
        <taxon>Aspergillus</taxon>
        <taxon>Aspergillus subgen. Circumdati</taxon>
    </lineage>
</organism>
<dbReference type="OrthoDB" id="420264at2759"/>
<evidence type="ECO:0000256" key="2">
    <source>
        <dbReference type="ARBA" id="ARBA00023079"/>
    </source>
</evidence>
<dbReference type="UniPathway" id="UPA00333">
    <property type="reaction ID" value="UER00454"/>
</dbReference>
<feature type="short sequence motif" description="HGGXW" evidence="3">
    <location>
        <begin position="36"/>
        <end position="40"/>
    </location>
</feature>
<dbReference type="Proteomes" id="UP000326565">
    <property type="component" value="Unassembled WGS sequence"/>
</dbReference>
<name>A0A5N5XE50_9EURO</name>
<feature type="active site" evidence="3">
    <location>
        <position position="267"/>
    </location>
</feature>
<protein>
    <recommendedName>
        <fullName evidence="3">Kynurenine formamidase</fullName>
        <shortName evidence="3">KFA</shortName>
        <shortName evidence="3">KFase</shortName>
        <ecNumber evidence="3">3.5.1.9</ecNumber>
    </recommendedName>
    <alternativeName>
        <fullName evidence="3">Arylformamidase</fullName>
    </alternativeName>
    <alternativeName>
        <fullName evidence="3">N-formylkynurenine formamidase</fullName>
        <shortName evidence="3">FKF</shortName>
    </alternativeName>
</protein>
<comment type="function">
    <text evidence="3">Catalyzes the hydrolysis of N-formyl-L-kynurenine to L-kynurenine, the second step in the kynurenine pathway of tryptophan degradation. Kynurenine may be further oxidized to nicotinic acid, NAD(H) and NADP(H). Required for elimination of toxic metabolites.</text>
</comment>
<proteinExistence type="inferred from homology"/>
<feature type="active site" evidence="3">
    <location>
        <position position="228"/>
    </location>
</feature>
<feature type="active site" description="Nucleophile" evidence="3">
    <location>
        <position position="134"/>
    </location>
</feature>
<comment type="domain">
    <text evidence="3">The main chain amide nitrogen atoms of the second glycine and its adjacent residue in the HGGXW motif define the oxyanion hole, and stabilize the oxyanion that forms during the nucleophilic attack by the catalytic serine during substrate cleavage.</text>
</comment>
<dbReference type="GO" id="GO:0004061">
    <property type="term" value="F:arylformamidase activity"/>
    <property type="evidence" value="ECO:0007669"/>
    <property type="project" value="UniProtKB-UniRule"/>
</dbReference>
<dbReference type="GO" id="GO:0034354">
    <property type="term" value="P:'de novo' NAD+ biosynthetic process from L-tryptophan"/>
    <property type="evidence" value="ECO:0007669"/>
    <property type="project" value="UniProtKB-UniRule"/>
</dbReference>
<dbReference type="InterPro" id="IPR027519">
    <property type="entry name" value="KFase_ver/fungi-typ"/>
</dbReference>
<keyword evidence="5" id="KW-1185">Reference proteome</keyword>
<comment type="catalytic activity">
    <reaction evidence="3">
        <text>N-formyl-L-kynurenine + H2O = L-kynurenine + formate + H(+)</text>
        <dbReference type="Rhea" id="RHEA:13009"/>
        <dbReference type="ChEBI" id="CHEBI:15377"/>
        <dbReference type="ChEBI" id="CHEBI:15378"/>
        <dbReference type="ChEBI" id="CHEBI:15740"/>
        <dbReference type="ChEBI" id="CHEBI:57959"/>
        <dbReference type="ChEBI" id="CHEBI:58629"/>
        <dbReference type="EC" id="3.5.1.9"/>
    </reaction>
</comment>
<dbReference type="AlphaFoldDB" id="A0A5N5XE50"/>
<comment type="subunit">
    <text evidence="3">Homodimer.</text>
</comment>
<dbReference type="SUPFAM" id="SSF53474">
    <property type="entry name" value="alpha/beta-Hydrolases"/>
    <property type="match status" value="1"/>
</dbReference>
<evidence type="ECO:0000313" key="4">
    <source>
        <dbReference type="EMBL" id="KAB8077410.1"/>
    </source>
</evidence>
<keyword evidence="2 3" id="KW-0823">Tryptophan catabolism</keyword>
<accession>A0A5N5XE50</accession>
<dbReference type="GO" id="GO:0019441">
    <property type="term" value="P:L-tryptophan catabolic process to kynurenine"/>
    <property type="evidence" value="ECO:0007669"/>
    <property type="project" value="UniProtKB-UniRule"/>
</dbReference>
<evidence type="ECO:0000256" key="1">
    <source>
        <dbReference type="ARBA" id="ARBA00022801"/>
    </source>
</evidence>
<dbReference type="EMBL" id="ML732169">
    <property type="protein sequence ID" value="KAB8077410.1"/>
    <property type="molecule type" value="Genomic_DNA"/>
</dbReference>
<comment type="pathway">
    <text evidence="3">Amino-acid degradation; L-tryptophan degradation via kynurenine pathway; L-kynurenine from L-tryptophan: step 2/2.</text>
</comment>
<dbReference type="InterPro" id="IPR029058">
    <property type="entry name" value="AB_hydrolase_fold"/>
</dbReference>
<dbReference type="EC" id="3.5.1.9" evidence="3"/>
<dbReference type="HAMAP" id="MF_03014">
    <property type="entry name" value="KFase"/>
    <property type="match status" value="1"/>
</dbReference>
<evidence type="ECO:0000313" key="5">
    <source>
        <dbReference type="Proteomes" id="UP000326565"/>
    </source>
</evidence>
<sequence length="294" mass="31906">MPTETFHYGEDHALQTVTVTTLTEALDKGYWLILIHGGAWRDPTVTSANFANPAVSLLTTSPTYAHILRHIAAFASIEYRLSPHPDHPQDRSTTNPREYRGAKHPDHINDVQAALGFLQRKYGFGERYILVGHSCGATLAFQSVMGCFNAGDVGGPVAVLGAAGIYNLKLLRDTFKEIPAYQAIIEGAFGSDESVWDAVSSALVKGSGGVEGGWGDGRLAVLAHSLNDGLVDGKQLEAMSQFLGRWMEGQLEGKSRSVEVFSLEGEHDECWKTGEELAKAITFTIEKLQDVTSL</sequence>
<evidence type="ECO:0000256" key="3">
    <source>
        <dbReference type="HAMAP-Rule" id="MF_03014"/>
    </source>
</evidence>